<evidence type="ECO:0000313" key="2">
    <source>
        <dbReference type="Proteomes" id="UP000314294"/>
    </source>
</evidence>
<protein>
    <submittedName>
        <fullName evidence="1">Uncharacterized protein</fullName>
    </submittedName>
</protein>
<name>A0A4Z2HAD1_9TELE</name>
<accession>A0A4Z2HAD1</accession>
<dbReference type="AlphaFoldDB" id="A0A4Z2HAD1"/>
<proteinExistence type="predicted"/>
<dbReference type="EMBL" id="SRLO01000287">
    <property type="protein sequence ID" value="TNN62716.1"/>
    <property type="molecule type" value="Genomic_DNA"/>
</dbReference>
<evidence type="ECO:0000313" key="1">
    <source>
        <dbReference type="EMBL" id="TNN62716.1"/>
    </source>
</evidence>
<organism evidence="1 2">
    <name type="scientific">Liparis tanakae</name>
    <name type="common">Tanaka's snailfish</name>
    <dbReference type="NCBI Taxonomy" id="230148"/>
    <lineage>
        <taxon>Eukaryota</taxon>
        <taxon>Metazoa</taxon>
        <taxon>Chordata</taxon>
        <taxon>Craniata</taxon>
        <taxon>Vertebrata</taxon>
        <taxon>Euteleostomi</taxon>
        <taxon>Actinopterygii</taxon>
        <taxon>Neopterygii</taxon>
        <taxon>Teleostei</taxon>
        <taxon>Neoteleostei</taxon>
        <taxon>Acanthomorphata</taxon>
        <taxon>Eupercaria</taxon>
        <taxon>Perciformes</taxon>
        <taxon>Cottioidei</taxon>
        <taxon>Cottales</taxon>
        <taxon>Liparidae</taxon>
        <taxon>Liparis</taxon>
    </lineage>
</organism>
<comment type="caution">
    <text evidence="1">The sequence shown here is derived from an EMBL/GenBank/DDBJ whole genome shotgun (WGS) entry which is preliminary data.</text>
</comment>
<dbReference type="Proteomes" id="UP000314294">
    <property type="component" value="Unassembled WGS sequence"/>
</dbReference>
<gene>
    <name evidence="1" type="ORF">EYF80_027058</name>
</gene>
<sequence length="62" mass="6970">MDRRPREKRQHQGPDVGFSPQRKLAEVQIVPMLTGGCRGTGRGWSEIALAALTWTFSEALFK</sequence>
<reference evidence="1 2" key="1">
    <citation type="submission" date="2019-03" db="EMBL/GenBank/DDBJ databases">
        <title>First draft genome of Liparis tanakae, snailfish: a comprehensive survey of snailfish specific genes.</title>
        <authorList>
            <person name="Kim W."/>
            <person name="Song I."/>
            <person name="Jeong J.-H."/>
            <person name="Kim D."/>
            <person name="Kim S."/>
            <person name="Ryu S."/>
            <person name="Song J.Y."/>
            <person name="Lee S.K."/>
        </authorList>
    </citation>
    <scope>NUCLEOTIDE SEQUENCE [LARGE SCALE GENOMIC DNA]</scope>
    <source>
        <tissue evidence="1">Muscle</tissue>
    </source>
</reference>
<keyword evidence="2" id="KW-1185">Reference proteome</keyword>